<dbReference type="Proteomes" id="UP000198406">
    <property type="component" value="Unassembled WGS sequence"/>
</dbReference>
<evidence type="ECO:0000313" key="2">
    <source>
        <dbReference type="EMBL" id="GAX25672.1"/>
    </source>
</evidence>
<feature type="region of interest" description="Disordered" evidence="1">
    <location>
        <begin position="191"/>
        <end position="232"/>
    </location>
</feature>
<reference evidence="2 3" key="1">
    <citation type="journal article" date="2015" name="Plant Cell">
        <title>Oil accumulation by the oleaginous diatom Fistulifera solaris as revealed by the genome and transcriptome.</title>
        <authorList>
            <person name="Tanaka T."/>
            <person name="Maeda Y."/>
            <person name="Veluchamy A."/>
            <person name="Tanaka M."/>
            <person name="Abida H."/>
            <person name="Marechal E."/>
            <person name="Bowler C."/>
            <person name="Muto M."/>
            <person name="Sunaga Y."/>
            <person name="Tanaka M."/>
            <person name="Yoshino T."/>
            <person name="Taniguchi T."/>
            <person name="Fukuda Y."/>
            <person name="Nemoto M."/>
            <person name="Matsumoto M."/>
            <person name="Wong P.S."/>
            <person name="Aburatani S."/>
            <person name="Fujibuchi W."/>
        </authorList>
    </citation>
    <scope>NUCLEOTIDE SEQUENCE [LARGE SCALE GENOMIC DNA]</scope>
    <source>
        <strain evidence="2 3">JPCC DA0580</strain>
    </source>
</reference>
<dbReference type="OrthoDB" id="48303at2759"/>
<dbReference type="InParanoid" id="A0A1Z5KHV8"/>
<organism evidence="2 3">
    <name type="scientific">Fistulifera solaris</name>
    <name type="common">Oleaginous diatom</name>
    <dbReference type="NCBI Taxonomy" id="1519565"/>
    <lineage>
        <taxon>Eukaryota</taxon>
        <taxon>Sar</taxon>
        <taxon>Stramenopiles</taxon>
        <taxon>Ochrophyta</taxon>
        <taxon>Bacillariophyta</taxon>
        <taxon>Bacillariophyceae</taxon>
        <taxon>Bacillariophycidae</taxon>
        <taxon>Naviculales</taxon>
        <taxon>Naviculaceae</taxon>
        <taxon>Fistulifera</taxon>
    </lineage>
</organism>
<sequence>MGWYHYQAAEDGTPGEKIECPDGTCTMKEYPAPAKQGNTSIAVQQNEEEEEELYEASGTIYHLCQKSLWLEAVEKGKPYFPPTFMKDGKFTRFSCERDTLVETANHYYGSFPGDWLCLSVDATEVRNRGVPIVAQRAPESTKQEPIQCLKVYSGVGVGQAVLEIHRMRRDEHGRFFGMIVDTVTPKVIMDRNAPSKAVKESSKVTNDTPKEQPLPKKETKVGGFFTMKKLRK</sequence>
<evidence type="ECO:0000256" key="1">
    <source>
        <dbReference type="SAM" id="MobiDB-lite"/>
    </source>
</evidence>
<dbReference type="EMBL" id="BDSP01000229">
    <property type="protein sequence ID" value="GAX25672.1"/>
    <property type="molecule type" value="Genomic_DNA"/>
</dbReference>
<protein>
    <submittedName>
        <fullName evidence="2">Uncharacterized protein</fullName>
    </submittedName>
</protein>
<dbReference type="AlphaFoldDB" id="A0A1Z5KHV8"/>
<dbReference type="Gene3D" id="3.20.170.20">
    <property type="entry name" value="Protein of unknown function DUF952"/>
    <property type="match status" value="1"/>
</dbReference>
<comment type="caution">
    <text evidence="2">The sequence shown here is derived from an EMBL/GenBank/DDBJ whole genome shotgun (WGS) entry which is preliminary data.</text>
</comment>
<name>A0A1Z5KHV8_FISSO</name>
<proteinExistence type="predicted"/>
<evidence type="ECO:0000313" key="3">
    <source>
        <dbReference type="Proteomes" id="UP000198406"/>
    </source>
</evidence>
<feature type="compositionally biased region" description="Basic and acidic residues" evidence="1">
    <location>
        <begin position="197"/>
        <end position="220"/>
    </location>
</feature>
<keyword evidence="3" id="KW-1185">Reference proteome</keyword>
<accession>A0A1Z5KHV8</accession>
<gene>
    <name evidence="2" type="ORF">FisN_15Lh041</name>
</gene>